<proteinExistence type="predicted"/>
<name>J1JA27_9HYPH</name>
<keyword evidence="2" id="KW-1185">Reference proteome</keyword>
<feature type="non-terminal residue" evidence="1">
    <location>
        <position position="20"/>
    </location>
</feature>
<sequence length="20" mass="2277">MEAVLTKPVFIKSDEILLVM</sequence>
<dbReference type="Proteomes" id="UP000008947">
    <property type="component" value="Unassembled WGS sequence"/>
</dbReference>
<dbReference type="HOGENOM" id="CLU_3428918_0_0_5"/>
<comment type="caution">
    <text evidence="1">The sequence shown here is derived from an EMBL/GenBank/DDBJ whole genome shotgun (WGS) entry which is preliminary data.</text>
</comment>
<dbReference type="EMBL" id="AILU01000006">
    <property type="protein sequence ID" value="EJF80775.1"/>
    <property type="molecule type" value="Genomic_DNA"/>
</dbReference>
<accession>J1JA27</accession>
<gene>
    <name evidence="1" type="ORF">MCQ_00485</name>
</gene>
<dbReference type="AlphaFoldDB" id="J1JA27"/>
<protein>
    <submittedName>
        <fullName evidence="1">Uncharacterized protein</fullName>
    </submittedName>
</protein>
<reference evidence="1 2" key="1">
    <citation type="submission" date="2012-03" db="EMBL/GenBank/DDBJ databases">
        <title>The Genome Sequence of Bartonella washoensis Sb944nv.</title>
        <authorList>
            <consortium name="The Broad Institute Genome Sequencing Platform"/>
            <consortium name="The Broad Institute Genome Sequencing Center for Infectious Disease"/>
            <person name="Feldgarden M."/>
            <person name="Kirby J."/>
            <person name="Kosoy M."/>
            <person name="Birtles R."/>
            <person name="Probert W.S."/>
            <person name="Chiaraviglio L."/>
            <person name="Young S.K."/>
            <person name="Zeng Q."/>
            <person name="Gargeya S."/>
            <person name="Fitzgerald M."/>
            <person name="Haas B."/>
            <person name="Abouelleil A."/>
            <person name="Alvarado L."/>
            <person name="Arachchi H.M."/>
            <person name="Berlin A."/>
            <person name="Chapman S.B."/>
            <person name="Gearin G."/>
            <person name="Goldberg J."/>
            <person name="Griggs A."/>
            <person name="Gujja S."/>
            <person name="Hansen M."/>
            <person name="Heiman D."/>
            <person name="Howarth C."/>
            <person name="Larimer J."/>
            <person name="Lui A."/>
            <person name="MacDonald P.J.P."/>
            <person name="McCowen C."/>
            <person name="Montmayeur A."/>
            <person name="Murphy C."/>
            <person name="Neiman D."/>
            <person name="Pearson M."/>
            <person name="Priest M."/>
            <person name="Roberts A."/>
            <person name="Saif S."/>
            <person name="Shea T."/>
            <person name="Sisk P."/>
            <person name="Stolte C."/>
            <person name="Sykes S."/>
            <person name="Wortman J."/>
            <person name="Nusbaum C."/>
            <person name="Birren B."/>
        </authorList>
    </citation>
    <scope>NUCLEOTIDE SEQUENCE [LARGE SCALE GENOMIC DNA]</scope>
    <source>
        <strain evidence="1 2">Sb944nv</strain>
    </source>
</reference>
<evidence type="ECO:0000313" key="2">
    <source>
        <dbReference type="Proteomes" id="UP000008947"/>
    </source>
</evidence>
<evidence type="ECO:0000313" key="1">
    <source>
        <dbReference type="EMBL" id="EJF80775.1"/>
    </source>
</evidence>
<organism evidence="1 2">
    <name type="scientific">Candidatus Bartonella washoeensis Sb944nv</name>
    <dbReference type="NCBI Taxonomy" id="1094563"/>
    <lineage>
        <taxon>Bacteria</taxon>
        <taxon>Pseudomonadati</taxon>
        <taxon>Pseudomonadota</taxon>
        <taxon>Alphaproteobacteria</taxon>
        <taxon>Hyphomicrobiales</taxon>
        <taxon>Bartonellaceae</taxon>
        <taxon>Bartonella</taxon>
    </lineage>
</organism>